<evidence type="ECO:0000259" key="2">
    <source>
        <dbReference type="Pfam" id="PF19647"/>
    </source>
</evidence>
<accession>A0A2S9XPG2</accession>
<dbReference type="AlphaFoldDB" id="A0A2S9XPG2"/>
<evidence type="ECO:0000313" key="3">
    <source>
        <dbReference type="EMBL" id="PRP94743.1"/>
    </source>
</evidence>
<organism evidence="3 4">
    <name type="scientific">Enhygromyxa salina</name>
    <dbReference type="NCBI Taxonomy" id="215803"/>
    <lineage>
        <taxon>Bacteria</taxon>
        <taxon>Pseudomonadati</taxon>
        <taxon>Myxococcota</taxon>
        <taxon>Polyangia</taxon>
        <taxon>Nannocystales</taxon>
        <taxon>Nannocystaceae</taxon>
        <taxon>Enhygromyxa</taxon>
    </lineage>
</organism>
<protein>
    <recommendedName>
        <fullName evidence="2">7(1) septoil knot domain-containing protein</fullName>
    </recommendedName>
</protein>
<name>A0A2S9XPG2_9BACT</name>
<sequence>MSFARTGAFVGLVGLGVWLTTTAPASAGQTNFLGSTVEALAPAALAPAAPIAAGSTQGTGNVGADCAFRGTVLAGKVKVVDSFPDIRVKAVSSFPDLKVKKVGSFADDCGEWQFVDSFADFKIQYVDSFPDIEVAWVDSFPGLP</sequence>
<reference evidence="3 4" key="1">
    <citation type="submission" date="2018-03" db="EMBL/GenBank/DDBJ databases">
        <title>Draft Genome Sequences of the Obligatory Marine Myxobacteria Enhygromyxa salina SWB005.</title>
        <authorList>
            <person name="Poehlein A."/>
            <person name="Moghaddam J.A."/>
            <person name="Harms H."/>
            <person name="Alanjari M."/>
            <person name="Koenig G.M."/>
            <person name="Daniel R."/>
            <person name="Schaeberle T.F."/>
        </authorList>
    </citation>
    <scope>NUCLEOTIDE SEQUENCE [LARGE SCALE GENOMIC DNA]</scope>
    <source>
        <strain evidence="3 4">SWB005</strain>
    </source>
</reference>
<feature type="domain" description="7(1) septoil knot" evidence="2">
    <location>
        <begin position="73"/>
        <end position="143"/>
    </location>
</feature>
<dbReference type="InterPro" id="IPR046148">
    <property type="entry name" value="Septknot"/>
</dbReference>
<gene>
    <name evidence="3" type="ORF">ENSA5_40660</name>
</gene>
<evidence type="ECO:0000256" key="1">
    <source>
        <dbReference type="SAM" id="SignalP"/>
    </source>
</evidence>
<dbReference type="EMBL" id="PVNK01000175">
    <property type="protein sequence ID" value="PRP94743.1"/>
    <property type="molecule type" value="Genomic_DNA"/>
</dbReference>
<feature type="signal peptide" evidence="1">
    <location>
        <begin position="1"/>
        <end position="27"/>
    </location>
</feature>
<dbReference type="RefSeq" id="WP_219906819.1">
    <property type="nucleotide sequence ID" value="NZ_PVNK01000175.1"/>
</dbReference>
<proteinExistence type="predicted"/>
<dbReference type="Pfam" id="PF19647">
    <property type="entry name" value="Septknot"/>
    <property type="match status" value="1"/>
</dbReference>
<comment type="caution">
    <text evidence="3">The sequence shown here is derived from an EMBL/GenBank/DDBJ whole genome shotgun (WGS) entry which is preliminary data.</text>
</comment>
<feature type="chain" id="PRO_5015522952" description="7(1) septoil knot domain-containing protein" evidence="1">
    <location>
        <begin position="28"/>
        <end position="144"/>
    </location>
</feature>
<keyword evidence="1" id="KW-0732">Signal</keyword>
<dbReference type="Proteomes" id="UP000237968">
    <property type="component" value="Unassembled WGS sequence"/>
</dbReference>
<keyword evidence="4" id="KW-1185">Reference proteome</keyword>
<evidence type="ECO:0000313" key="4">
    <source>
        <dbReference type="Proteomes" id="UP000237968"/>
    </source>
</evidence>